<dbReference type="Proteomes" id="UP001327957">
    <property type="component" value="Unassembled WGS sequence"/>
</dbReference>
<dbReference type="EMBL" id="JASAOK010000023">
    <property type="protein sequence ID" value="KAK6221178.1"/>
    <property type="molecule type" value="Genomic_DNA"/>
</dbReference>
<evidence type="ECO:0000256" key="1">
    <source>
        <dbReference type="SAM" id="MobiDB-lite"/>
    </source>
</evidence>
<sequence>MVVLIKQHNSERHPVIPGTLHRAAADGEKGEEVARSAPAATSPPYNPAEAPFCNFTLNHLLANSPWLISPEIQSLLTGLFARNLQLDLASSSTKPPPGFVLFTRKTVSYAQTRSTPTPTSTSTRCPTGSSSSSSTPASARSAPLSAATTISRPTSSSPTLPAEPTIYQARDEAYAECNKLDDIRALDRVAQAHHTWRPKTCFGAGPCTLADVAGDFKKRSWSSSSGHATTDDSNAARLTCTTTATLRKPPSRKRQCVRRATPSSDSNGYWFYQEYVETLLAVEFRVYVVAEQYPTGMRGLRDCVARVCCTERTPDSHGALTATEAASCSYRNYGLAEHAVKSVALSVYEALCAGGTAGRRSFARSTSGAASMSPF</sequence>
<feature type="region of interest" description="Disordered" evidence="1">
    <location>
        <begin position="110"/>
        <end position="162"/>
    </location>
</feature>
<comment type="caution">
    <text evidence="2">The sequence shown here is derived from an EMBL/GenBank/DDBJ whole genome shotgun (WGS) entry which is preliminary data.</text>
</comment>
<evidence type="ECO:0000313" key="3">
    <source>
        <dbReference type="Proteomes" id="UP001327957"/>
    </source>
</evidence>
<organism evidence="2 3">
    <name type="scientific">Colletotrichum tabaci</name>
    <dbReference type="NCBI Taxonomy" id="1209068"/>
    <lineage>
        <taxon>Eukaryota</taxon>
        <taxon>Fungi</taxon>
        <taxon>Dikarya</taxon>
        <taxon>Ascomycota</taxon>
        <taxon>Pezizomycotina</taxon>
        <taxon>Sordariomycetes</taxon>
        <taxon>Hypocreomycetidae</taxon>
        <taxon>Glomerellales</taxon>
        <taxon>Glomerellaceae</taxon>
        <taxon>Colletotrichum</taxon>
        <taxon>Colletotrichum destructivum species complex</taxon>
    </lineage>
</organism>
<accession>A0AAV9TIS9</accession>
<proteinExistence type="predicted"/>
<protein>
    <submittedName>
        <fullName evidence="2">Uncharacterized protein</fullName>
    </submittedName>
</protein>
<feature type="compositionally biased region" description="Low complexity" evidence="1">
    <location>
        <begin position="112"/>
        <end position="162"/>
    </location>
</feature>
<keyword evidence="3" id="KW-1185">Reference proteome</keyword>
<reference evidence="2 3" key="1">
    <citation type="submission" date="2023-04" db="EMBL/GenBank/DDBJ databases">
        <title>Colletotrichum tabacum stain YC1 causing leaf anthracnose on Nicotiana tabacum(L.) cv.</title>
        <authorList>
            <person name="Ji Z."/>
            <person name="Wang M."/>
            <person name="Zhang J."/>
            <person name="Wang N."/>
            <person name="Zhou Z."/>
        </authorList>
    </citation>
    <scope>NUCLEOTIDE SEQUENCE [LARGE SCALE GENOMIC DNA]</scope>
    <source>
        <strain evidence="2 3">YC1</strain>
    </source>
</reference>
<evidence type="ECO:0000313" key="2">
    <source>
        <dbReference type="EMBL" id="KAK6221178.1"/>
    </source>
</evidence>
<gene>
    <name evidence="2" type="ORF">QIS74_04907</name>
</gene>
<dbReference type="AlphaFoldDB" id="A0AAV9TIS9"/>
<name>A0AAV9TIS9_9PEZI</name>